<feature type="compositionally biased region" description="Polar residues" evidence="1">
    <location>
        <begin position="60"/>
        <end position="69"/>
    </location>
</feature>
<organism evidence="3 4">
    <name type="scientific">Stylophora pistillata</name>
    <name type="common">Smooth cauliflower coral</name>
    <dbReference type="NCBI Taxonomy" id="50429"/>
    <lineage>
        <taxon>Eukaryota</taxon>
        <taxon>Metazoa</taxon>
        <taxon>Cnidaria</taxon>
        <taxon>Anthozoa</taxon>
        <taxon>Hexacorallia</taxon>
        <taxon>Scleractinia</taxon>
        <taxon>Astrocoeniina</taxon>
        <taxon>Pocilloporidae</taxon>
        <taxon>Stylophora</taxon>
    </lineage>
</organism>
<dbReference type="InterPro" id="IPR013761">
    <property type="entry name" value="SAM/pointed_sf"/>
</dbReference>
<dbReference type="InterPro" id="IPR011604">
    <property type="entry name" value="PDDEXK-like_dom_sf"/>
</dbReference>
<evidence type="ECO:0000259" key="2">
    <source>
        <dbReference type="Pfam" id="PF09588"/>
    </source>
</evidence>
<dbReference type="InterPro" id="IPR011335">
    <property type="entry name" value="Restrct_endonuc-II-like"/>
</dbReference>
<feature type="region of interest" description="Disordered" evidence="1">
    <location>
        <begin position="60"/>
        <end position="99"/>
    </location>
</feature>
<dbReference type="SUPFAM" id="SSF52980">
    <property type="entry name" value="Restriction endonuclease-like"/>
    <property type="match status" value="1"/>
</dbReference>
<name>A0A2B4RJ66_STYPI</name>
<keyword evidence="4" id="KW-1185">Reference proteome</keyword>
<feature type="region of interest" description="Disordered" evidence="1">
    <location>
        <begin position="734"/>
        <end position="767"/>
    </location>
</feature>
<accession>A0A2B4RJ66</accession>
<dbReference type="Gene3D" id="1.10.150.50">
    <property type="entry name" value="Transcription Factor, Ets-1"/>
    <property type="match status" value="1"/>
</dbReference>
<feature type="domain" description="YqaJ viral recombinase" evidence="2">
    <location>
        <begin position="454"/>
        <end position="612"/>
    </location>
</feature>
<feature type="compositionally biased region" description="Low complexity" evidence="1">
    <location>
        <begin position="742"/>
        <end position="751"/>
    </location>
</feature>
<evidence type="ECO:0000313" key="4">
    <source>
        <dbReference type="Proteomes" id="UP000225706"/>
    </source>
</evidence>
<protein>
    <recommendedName>
        <fullName evidence="2">YqaJ viral recombinase domain-containing protein</fullName>
    </recommendedName>
</protein>
<dbReference type="GO" id="GO:0006281">
    <property type="term" value="P:DNA repair"/>
    <property type="evidence" value="ECO:0007669"/>
    <property type="project" value="UniProtKB-ARBA"/>
</dbReference>
<dbReference type="PANTHER" id="PTHR47526:SF4">
    <property type="entry name" value="SWIM-TYPE DOMAIN-CONTAINING PROTEIN"/>
    <property type="match status" value="1"/>
</dbReference>
<dbReference type="InterPro" id="IPR013083">
    <property type="entry name" value="Znf_RING/FYVE/PHD"/>
</dbReference>
<evidence type="ECO:0000313" key="3">
    <source>
        <dbReference type="EMBL" id="PFX16530.1"/>
    </source>
</evidence>
<dbReference type="Pfam" id="PF09588">
    <property type="entry name" value="YqaJ"/>
    <property type="match status" value="1"/>
</dbReference>
<dbReference type="InterPro" id="IPR019080">
    <property type="entry name" value="YqaJ_viral_recombinase"/>
</dbReference>
<sequence>MDDVLRELNLGTLVDRFNDEKVEVDTVISASDSELARLGVCTISERIRLRNLCKARKQANSEVSHASTSRNREERLALFNPRRQGRVASRSDSKRRKTTTKSKLWTAHFVCVADRFSFKTPTSVEKQILFKAGPGLKKIKLDIEDDENTVKEKISSDALDSQGEPEGFPALRTCGGFELMQCSPNCRDLTRITCAWNAKDLRANLGGGQSKIYLVPIQKSLSTRPLALKGAESALKEKCNKCKKEILVRQLRKHLWDCEDTDDEIDESTLQTSVFETRPTTLGSSTTTTAVSSHVVLESTQRNLTTSAVYSLVSHSPSVVERSSTSMNPDPTNPPSFNSSAEDPSIDTSLIMAEMHVDMMKDPQQRNKTIFFNISKCEGKPAILSLIEPYNELFVAQEEALPNPLTEQFFKEEYMKLGFESLLSKGKEITIDINKEQCLLIESSTREQSNSRIWYQQRAGRITASKLKSVCHTKVEKPSQSLIKSICYPELHKFSNDATKWGMKYEDVGRKAYVGEMEANHEDFTLSDSGFQVNLQWPFMGASPDGMVSCKCCGSGICEVKCPYKARDVHPLDAAATIKNFCLKQSAGDACITLDKKHAYYYQVQAQLHICDVEFCDFIVWTTKGLFVERIAPDPDFWTIATREARKFFVNGIFPEIMGKWYTRALVPCSKNLPSSDDDDAYWCICQQLIEDSTLIRCDNMNCKIKCVHYESNPLSSVPWISLDTVLLDTTTPRALRKPHHSPSSSSSSSPDDVDEDGMASLLNPIPKISPPQQVESDLWPIAPTCALAKVLEGFTRDRLITQVSHQIDPRQFARAGHSTTDALDYLLQAVYEAVDAGSCGARLFFDDYPKGFDMIDHSVRIEEPRNMHVHPVLVN</sequence>
<dbReference type="Gene3D" id="3.30.40.10">
    <property type="entry name" value="Zinc/RING finger domain, C3HC4 (zinc finger)"/>
    <property type="match status" value="1"/>
</dbReference>
<dbReference type="PANTHER" id="PTHR47526">
    <property type="entry name" value="ATP-DEPENDENT DNA HELICASE"/>
    <property type="match status" value="1"/>
</dbReference>
<proteinExistence type="predicted"/>
<dbReference type="EMBL" id="LSMT01000538">
    <property type="protein sequence ID" value="PFX16530.1"/>
    <property type="molecule type" value="Genomic_DNA"/>
</dbReference>
<dbReference type="Proteomes" id="UP000225706">
    <property type="component" value="Unassembled WGS sequence"/>
</dbReference>
<dbReference type="OrthoDB" id="5986182at2759"/>
<reference evidence="4" key="1">
    <citation type="journal article" date="2017" name="bioRxiv">
        <title>Comparative analysis of the genomes of Stylophora pistillata and Acropora digitifera provides evidence for extensive differences between species of corals.</title>
        <authorList>
            <person name="Voolstra C.R."/>
            <person name="Li Y."/>
            <person name="Liew Y.J."/>
            <person name="Baumgarten S."/>
            <person name="Zoccola D."/>
            <person name="Flot J.-F."/>
            <person name="Tambutte S."/>
            <person name="Allemand D."/>
            <person name="Aranda M."/>
        </authorList>
    </citation>
    <scope>NUCLEOTIDE SEQUENCE [LARGE SCALE GENOMIC DNA]</scope>
</reference>
<comment type="caution">
    <text evidence="3">The sequence shown here is derived from an EMBL/GenBank/DDBJ whole genome shotgun (WGS) entry which is preliminary data.</text>
</comment>
<evidence type="ECO:0000256" key="1">
    <source>
        <dbReference type="SAM" id="MobiDB-lite"/>
    </source>
</evidence>
<gene>
    <name evidence="3" type="ORF">AWC38_SpisGene19193</name>
</gene>
<feature type="region of interest" description="Disordered" evidence="1">
    <location>
        <begin position="319"/>
        <end position="344"/>
    </location>
</feature>
<dbReference type="AlphaFoldDB" id="A0A2B4RJ66"/>
<dbReference type="CDD" id="cd22343">
    <property type="entry name" value="PDDEXK_lambda_exonuclease-like"/>
    <property type="match status" value="1"/>
</dbReference>
<dbReference type="Gene3D" id="3.90.320.10">
    <property type="match status" value="1"/>
</dbReference>